<feature type="compositionally biased region" description="Low complexity" evidence="10">
    <location>
        <begin position="42"/>
        <end position="53"/>
    </location>
</feature>
<dbReference type="InterPro" id="IPR038379">
    <property type="entry name" value="SecE_sf"/>
</dbReference>
<evidence type="ECO:0000256" key="4">
    <source>
        <dbReference type="ARBA" id="ARBA00022692"/>
    </source>
</evidence>
<keyword evidence="5 9" id="KW-0653">Protein transport</keyword>
<evidence type="ECO:0000256" key="9">
    <source>
        <dbReference type="HAMAP-Rule" id="MF_00422"/>
    </source>
</evidence>
<keyword evidence="2 9" id="KW-0813">Transport</keyword>
<keyword evidence="8 9" id="KW-0472">Membrane</keyword>
<comment type="similarity">
    <text evidence="9">Belongs to the SecE/SEC61-gamma family.</text>
</comment>
<evidence type="ECO:0000256" key="8">
    <source>
        <dbReference type="ARBA" id="ARBA00023136"/>
    </source>
</evidence>
<dbReference type="GO" id="GO:0005886">
    <property type="term" value="C:plasma membrane"/>
    <property type="evidence" value="ECO:0007669"/>
    <property type="project" value="UniProtKB-SubCell"/>
</dbReference>
<evidence type="ECO:0000313" key="12">
    <source>
        <dbReference type="Proteomes" id="UP000002620"/>
    </source>
</evidence>
<keyword evidence="6 9" id="KW-1133">Transmembrane helix</keyword>
<protein>
    <recommendedName>
        <fullName evidence="9">Protein translocase subunit SecE</fullName>
    </recommendedName>
</protein>
<dbReference type="AlphaFoldDB" id="C9R9N2"/>
<name>C9R9N2_AMMDK</name>
<comment type="function">
    <text evidence="9">Essential subunit of the Sec protein translocation channel SecYEG. Clamps together the 2 halves of SecY. May contact the channel plug during translocation.</text>
</comment>
<dbReference type="HOGENOM" id="CLU_1944186_0_0_9"/>
<comment type="subunit">
    <text evidence="9">Component of the Sec protein translocase complex. Heterotrimer consisting of SecY, SecE and SecG subunits. The heterotrimers can form oligomers, although 1 heterotrimer is thought to be able to translocate proteins. Interacts with the ribosome. Interacts with SecDF, and other proteins may be involved. Interacts with SecA.</text>
</comment>
<comment type="subcellular location">
    <subcellularLocation>
        <location evidence="9">Cell membrane</location>
        <topology evidence="9">Single-pass membrane protein</topology>
    </subcellularLocation>
    <subcellularLocation>
        <location evidence="1">Membrane</location>
    </subcellularLocation>
</comment>
<dbReference type="PANTHER" id="PTHR33910">
    <property type="entry name" value="PROTEIN TRANSLOCASE SUBUNIT SECE"/>
    <property type="match status" value="1"/>
</dbReference>
<dbReference type="InterPro" id="IPR001901">
    <property type="entry name" value="Translocase_SecE/Sec61-g"/>
</dbReference>
<evidence type="ECO:0000256" key="3">
    <source>
        <dbReference type="ARBA" id="ARBA00022475"/>
    </source>
</evidence>
<dbReference type="NCBIfam" id="TIGR00964">
    <property type="entry name" value="secE_bact"/>
    <property type="match status" value="1"/>
</dbReference>
<dbReference type="Gene3D" id="1.20.5.1030">
    <property type="entry name" value="Preprotein translocase secy subunit"/>
    <property type="match status" value="1"/>
</dbReference>
<dbReference type="KEGG" id="adg:Adeg_1931"/>
<evidence type="ECO:0000313" key="11">
    <source>
        <dbReference type="EMBL" id="ACX53011.1"/>
    </source>
</evidence>
<dbReference type="eggNOG" id="COG0690">
    <property type="taxonomic scope" value="Bacteria"/>
</dbReference>
<evidence type="ECO:0000256" key="5">
    <source>
        <dbReference type="ARBA" id="ARBA00022927"/>
    </source>
</evidence>
<feature type="region of interest" description="Disordered" evidence="10">
    <location>
        <begin position="1"/>
        <end position="55"/>
    </location>
</feature>
<dbReference type="PANTHER" id="PTHR33910:SF1">
    <property type="entry name" value="PROTEIN TRANSLOCASE SUBUNIT SECE"/>
    <property type="match status" value="1"/>
</dbReference>
<proteinExistence type="inferred from homology"/>
<dbReference type="GO" id="GO:0009306">
    <property type="term" value="P:protein secretion"/>
    <property type="evidence" value="ECO:0007669"/>
    <property type="project" value="UniProtKB-UniRule"/>
</dbReference>
<keyword evidence="7 9" id="KW-0811">Translocation</keyword>
<dbReference type="HAMAP" id="MF_00422">
    <property type="entry name" value="SecE"/>
    <property type="match status" value="1"/>
</dbReference>
<dbReference type="GO" id="GO:0043952">
    <property type="term" value="P:protein transport by the Sec complex"/>
    <property type="evidence" value="ECO:0007669"/>
    <property type="project" value="UniProtKB-UniRule"/>
</dbReference>
<gene>
    <name evidence="9" type="primary">secE</name>
    <name evidence="11" type="ordered locus">Adeg_1931</name>
</gene>
<sequence length="129" mass="14555">MGREIMNMVKLGKDNDKSPLPANKLVPLKRPKENRGTEEAASKALKTAKTSPARAKEASKKKFDLQASITKTREFLLSVWQELKKVHWPTRREVLIYTGVVLAAVGLVTLIIWLADSIFSQILRFILKV</sequence>
<feature type="transmembrane region" description="Helical" evidence="9">
    <location>
        <begin position="94"/>
        <end position="115"/>
    </location>
</feature>
<dbReference type="Pfam" id="PF00584">
    <property type="entry name" value="SecE"/>
    <property type="match status" value="1"/>
</dbReference>
<dbReference type="GO" id="GO:0008320">
    <property type="term" value="F:protein transmembrane transporter activity"/>
    <property type="evidence" value="ECO:0007669"/>
    <property type="project" value="UniProtKB-UniRule"/>
</dbReference>
<evidence type="ECO:0000256" key="1">
    <source>
        <dbReference type="ARBA" id="ARBA00004370"/>
    </source>
</evidence>
<keyword evidence="4 9" id="KW-0812">Transmembrane</keyword>
<reference evidence="11 12" key="1">
    <citation type="submission" date="2009-10" db="EMBL/GenBank/DDBJ databases">
        <title>Complete sequence of chromosome of Ammonifex degensii KC4.</title>
        <authorList>
            <consortium name="US DOE Joint Genome Institute"/>
            <person name="Kerfeld C."/>
            <person name="Goodner B."/>
            <person name="Huber H."/>
            <person name="Stetter K."/>
            <person name="Lucas S."/>
            <person name="Copeland A."/>
            <person name="Lapidus A."/>
            <person name="Glavina del Rio T."/>
            <person name="Dalin E."/>
            <person name="Tice H."/>
            <person name="Bruce D."/>
            <person name="Goodwin L."/>
            <person name="Pitluck S."/>
            <person name="Saunders E."/>
            <person name="Brettin T."/>
            <person name="Detter J.C."/>
            <person name="Han C."/>
            <person name="Larimer F."/>
            <person name="Land M."/>
            <person name="Hauser L."/>
            <person name="Kyrpides N."/>
            <person name="Ovchinnikova G."/>
            <person name="Richardson P."/>
        </authorList>
    </citation>
    <scope>NUCLEOTIDE SEQUENCE [LARGE SCALE GENOMIC DNA]</scope>
    <source>
        <strain evidence="12">DSM 10501 / KC4</strain>
    </source>
</reference>
<evidence type="ECO:0000256" key="10">
    <source>
        <dbReference type="SAM" id="MobiDB-lite"/>
    </source>
</evidence>
<dbReference type="Proteomes" id="UP000002620">
    <property type="component" value="Chromosome"/>
</dbReference>
<keyword evidence="12" id="KW-1185">Reference proteome</keyword>
<evidence type="ECO:0000256" key="2">
    <source>
        <dbReference type="ARBA" id="ARBA00022448"/>
    </source>
</evidence>
<dbReference type="GO" id="GO:0065002">
    <property type="term" value="P:intracellular protein transmembrane transport"/>
    <property type="evidence" value="ECO:0007669"/>
    <property type="project" value="UniProtKB-UniRule"/>
</dbReference>
<accession>C9R9N2</accession>
<dbReference type="PRINTS" id="PR01650">
    <property type="entry name" value="SECETRNLCASE"/>
</dbReference>
<evidence type="ECO:0000256" key="6">
    <source>
        <dbReference type="ARBA" id="ARBA00022989"/>
    </source>
</evidence>
<dbReference type="EMBL" id="CP001785">
    <property type="protein sequence ID" value="ACX53011.1"/>
    <property type="molecule type" value="Genomic_DNA"/>
</dbReference>
<dbReference type="InterPro" id="IPR005807">
    <property type="entry name" value="SecE_bac"/>
</dbReference>
<keyword evidence="3 9" id="KW-1003">Cell membrane</keyword>
<organism evidence="11 12">
    <name type="scientific">Ammonifex degensii (strain DSM 10501 / KC4)</name>
    <dbReference type="NCBI Taxonomy" id="429009"/>
    <lineage>
        <taxon>Bacteria</taxon>
        <taxon>Bacillati</taxon>
        <taxon>Bacillota</taxon>
        <taxon>Clostridia</taxon>
        <taxon>Thermoanaerobacterales</taxon>
        <taxon>Thermoanaerobacteraceae</taxon>
        <taxon>Ammonifex</taxon>
    </lineage>
</organism>
<evidence type="ECO:0000256" key="7">
    <source>
        <dbReference type="ARBA" id="ARBA00023010"/>
    </source>
</evidence>
<dbReference type="STRING" id="429009.Adeg_1931"/>
<dbReference type="GO" id="GO:0006605">
    <property type="term" value="P:protein targeting"/>
    <property type="evidence" value="ECO:0007669"/>
    <property type="project" value="UniProtKB-UniRule"/>
</dbReference>
<feature type="compositionally biased region" description="Basic and acidic residues" evidence="10">
    <location>
        <begin position="30"/>
        <end position="41"/>
    </location>
</feature>